<proteinExistence type="inferred from homology"/>
<protein>
    <recommendedName>
        <fullName evidence="3 5">Flagellar hook protein FlgE</fullName>
    </recommendedName>
</protein>
<evidence type="ECO:0000256" key="4">
    <source>
        <dbReference type="ARBA" id="ARBA00023143"/>
    </source>
</evidence>
<dbReference type="SUPFAM" id="SSF117143">
    <property type="entry name" value="Flagellar hook protein flgE"/>
    <property type="match status" value="1"/>
</dbReference>
<sequence>MSFEIAMSGIGAVTTSLETISNNIANSGTYGFKSSRANFVSMVAGNTPNGASVGSISQSIDKNGGVLNTGRDMDAAIQGRGFFAARDTNGEMVYSRVGIMNVDKDGFVVDTAGRRVQGYKTFTDSAGRPVPGAARGALGDLLVPNGQIAAQATANLKFVNNMSADWRTIDNVSPAPVGKPFSVSDPQSFNSSITSVAYDSRGERHTLTQYFIRTGPTAVEVRYALDGKEVAGQQTQLSFDAKGNINGVGLNAAPTAPPATWLPGDPVPTADIPLGFPLDPLGVPTGAETMKIEIDYTGGTQYAGEATTLANNSDGLAAGTLMGTQISENGDIIAQYSNGQKQTIGTLALANFANENALVAVSGGSWVVSEGSGAALFATPGTGMTAKLTVAAIEQSNVDMTGELVNLMSAQRNYQANTKVITAEVEMMQALMQAV</sequence>
<dbReference type="InterPro" id="IPR037058">
    <property type="entry name" value="Falgellar_hook_FlgE_sf"/>
</dbReference>
<dbReference type="Pfam" id="PF00460">
    <property type="entry name" value="Flg_bb_rod"/>
    <property type="match status" value="1"/>
</dbReference>
<comment type="similarity">
    <text evidence="2 5">Belongs to the flagella basal body rod proteins family.</text>
</comment>
<dbReference type="EMBL" id="JAUHHC010000004">
    <property type="protein sequence ID" value="MDN3921554.1"/>
    <property type="molecule type" value="Genomic_DNA"/>
</dbReference>
<evidence type="ECO:0000313" key="11">
    <source>
        <dbReference type="Proteomes" id="UP001228044"/>
    </source>
</evidence>
<dbReference type="InterPro" id="IPR011491">
    <property type="entry name" value="FlgE_D2"/>
</dbReference>
<dbReference type="Pfam" id="PF22692">
    <property type="entry name" value="LlgE_F_G_D1"/>
    <property type="match status" value="1"/>
</dbReference>
<comment type="subcellular location">
    <subcellularLocation>
        <location evidence="1 5">Bacterial flagellum basal body</location>
    </subcellularLocation>
</comment>
<evidence type="ECO:0000259" key="7">
    <source>
        <dbReference type="Pfam" id="PF06429"/>
    </source>
</evidence>
<feature type="domain" description="Flagellar hook protein FlgE/F/G-like D1" evidence="9">
    <location>
        <begin position="76"/>
        <end position="118"/>
    </location>
</feature>
<keyword evidence="10" id="KW-0966">Cell projection</keyword>
<dbReference type="Gene3D" id="2.60.98.20">
    <property type="entry name" value="Flagellar hook protein FlgE"/>
    <property type="match status" value="1"/>
</dbReference>
<evidence type="ECO:0000256" key="2">
    <source>
        <dbReference type="ARBA" id="ARBA00009677"/>
    </source>
</evidence>
<keyword evidence="10" id="KW-0969">Cilium</keyword>
<dbReference type="Pfam" id="PF06429">
    <property type="entry name" value="Flg_bbr_C"/>
    <property type="match status" value="1"/>
</dbReference>
<dbReference type="Pfam" id="PF07559">
    <property type="entry name" value="FlgE_D2"/>
    <property type="match status" value="1"/>
</dbReference>
<dbReference type="InterPro" id="IPR020013">
    <property type="entry name" value="Flagellar_FlgE/F/G"/>
</dbReference>
<comment type="function">
    <text evidence="5">A flexible structure which links the flagellar filament to the drive apparatus in the basal body.</text>
</comment>
<feature type="domain" description="Flagellar hook protein FlgE D2" evidence="8">
    <location>
        <begin position="174"/>
        <end position="315"/>
    </location>
</feature>
<dbReference type="PANTHER" id="PTHR30435">
    <property type="entry name" value="FLAGELLAR PROTEIN"/>
    <property type="match status" value="1"/>
</dbReference>
<dbReference type="InterPro" id="IPR001444">
    <property type="entry name" value="Flag_bb_rod_N"/>
</dbReference>
<dbReference type="Proteomes" id="UP001228044">
    <property type="component" value="Unassembled WGS sequence"/>
</dbReference>
<dbReference type="InterPro" id="IPR010930">
    <property type="entry name" value="Flg_bb/hook_C_dom"/>
</dbReference>
<keyword evidence="11" id="KW-1185">Reference proteome</keyword>
<name>A0ABT8DXL1_9BURK</name>
<feature type="domain" description="Flagellar basal body rod protein N-terminal" evidence="6">
    <location>
        <begin position="4"/>
        <end position="33"/>
    </location>
</feature>
<organism evidence="10 11">
    <name type="scientific">Roseateles violae</name>
    <dbReference type="NCBI Taxonomy" id="3058042"/>
    <lineage>
        <taxon>Bacteria</taxon>
        <taxon>Pseudomonadati</taxon>
        <taxon>Pseudomonadota</taxon>
        <taxon>Betaproteobacteria</taxon>
        <taxon>Burkholderiales</taxon>
        <taxon>Sphaerotilaceae</taxon>
        <taxon>Roseateles</taxon>
    </lineage>
</organism>
<keyword evidence="10" id="KW-0282">Flagellum</keyword>
<comment type="caution">
    <text evidence="10">The sequence shown here is derived from an EMBL/GenBank/DDBJ whole genome shotgun (WGS) entry which is preliminary data.</text>
</comment>
<dbReference type="PANTHER" id="PTHR30435:SF1">
    <property type="entry name" value="FLAGELLAR HOOK PROTEIN FLGE"/>
    <property type="match status" value="1"/>
</dbReference>
<evidence type="ECO:0000259" key="8">
    <source>
        <dbReference type="Pfam" id="PF07559"/>
    </source>
</evidence>
<reference evidence="10 11" key="1">
    <citation type="submission" date="2023-06" db="EMBL/GenBank/DDBJ databases">
        <title>Pelomonas sp. PFR6 16S ribosomal RNA gene Genome sequencing and assembly.</title>
        <authorList>
            <person name="Woo H."/>
        </authorList>
    </citation>
    <scope>NUCLEOTIDE SEQUENCE [LARGE SCALE GENOMIC DNA]</scope>
    <source>
        <strain evidence="10 11">PFR6</strain>
    </source>
</reference>
<gene>
    <name evidence="10" type="ORF">QWJ38_14770</name>
</gene>
<evidence type="ECO:0000259" key="6">
    <source>
        <dbReference type="Pfam" id="PF00460"/>
    </source>
</evidence>
<dbReference type="NCBIfam" id="TIGR03506">
    <property type="entry name" value="FlgEFG_subfam"/>
    <property type="match status" value="1"/>
</dbReference>
<dbReference type="InterPro" id="IPR053967">
    <property type="entry name" value="LlgE_F_G-like_D1"/>
</dbReference>
<evidence type="ECO:0000313" key="10">
    <source>
        <dbReference type="EMBL" id="MDN3921554.1"/>
    </source>
</evidence>
<accession>A0ABT8DXL1</accession>
<evidence type="ECO:0000256" key="3">
    <source>
        <dbReference type="ARBA" id="ARBA00019015"/>
    </source>
</evidence>
<keyword evidence="4 5" id="KW-0975">Bacterial flagellum</keyword>
<evidence type="ECO:0000256" key="5">
    <source>
        <dbReference type="RuleBase" id="RU362116"/>
    </source>
</evidence>
<evidence type="ECO:0000259" key="9">
    <source>
        <dbReference type="Pfam" id="PF22692"/>
    </source>
</evidence>
<dbReference type="RefSeq" id="WP_290359877.1">
    <property type="nucleotide sequence ID" value="NZ_JAUHHC010000004.1"/>
</dbReference>
<feature type="domain" description="Flagellar basal-body/hook protein C-terminal" evidence="7">
    <location>
        <begin position="392"/>
        <end position="433"/>
    </location>
</feature>
<evidence type="ECO:0000256" key="1">
    <source>
        <dbReference type="ARBA" id="ARBA00004117"/>
    </source>
</evidence>
<dbReference type="InterPro" id="IPR037925">
    <property type="entry name" value="FlgE/F/G-like"/>
</dbReference>